<proteinExistence type="predicted"/>
<dbReference type="InterPro" id="IPR007263">
    <property type="entry name" value="DCC1-like"/>
</dbReference>
<dbReference type="GO" id="GO:0015035">
    <property type="term" value="F:protein-disulfide reductase activity"/>
    <property type="evidence" value="ECO:0007669"/>
    <property type="project" value="InterPro"/>
</dbReference>
<dbReference type="EMBL" id="UGPY01000001">
    <property type="protein sequence ID" value="STY96414.1"/>
    <property type="molecule type" value="Genomic_DNA"/>
</dbReference>
<accession>A0A378Q7M0</accession>
<dbReference type="Pfam" id="PF04134">
    <property type="entry name" value="DCC1-like"/>
    <property type="match status" value="1"/>
</dbReference>
<reference evidence="1 2" key="1">
    <citation type="submission" date="2018-06" db="EMBL/GenBank/DDBJ databases">
        <authorList>
            <consortium name="Pathogen Informatics"/>
            <person name="Doyle S."/>
        </authorList>
    </citation>
    <scope>NUCLEOTIDE SEQUENCE [LARGE SCALE GENOMIC DNA]</scope>
    <source>
        <strain evidence="1 2">NCTC10465</strain>
    </source>
</reference>
<dbReference type="Proteomes" id="UP000255230">
    <property type="component" value="Unassembled WGS sequence"/>
</dbReference>
<dbReference type="RefSeq" id="WP_062332722.1">
    <property type="nucleotide sequence ID" value="NZ_CBCRZU010000004.1"/>
</dbReference>
<dbReference type="InterPro" id="IPR044691">
    <property type="entry name" value="DCC1_Trx"/>
</dbReference>
<organism evidence="1 2">
    <name type="scientific">Faucicola osloensis</name>
    <name type="common">Moraxella osloensis</name>
    <dbReference type="NCBI Taxonomy" id="34062"/>
    <lineage>
        <taxon>Bacteria</taxon>
        <taxon>Pseudomonadati</taxon>
        <taxon>Pseudomonadota</taxon>
        <taxon>Gammaproteobacteria</taxon>
        <taxon>Moraxellales</taxon>
        <taxon>Moraxellaceae</taxon>
        <taxon>Faucicola</taxon>
    </lineage>
</organism>
<gene>
    <name evidence="1" type="ORF">NCTC10465_00163</name>
</gene>
<dbReference type="PANTHER" id="PTHR34290:SF2">
    <property type="entry name" value="OS04G0668800 PROTEIN"/>
    <property type="match status" value="1"/>
</dbReference>
<keyword evidence="2" id="KW-1185">Reference proteome</keyword>
<evidence type="ECO:0000313" key="2">
    <source>
        <dbReference type="Proteomes" id="UP000255230"/>
    </source>
</evidence>
<dbReference type="GeneID" id="35779633"/>
<name>A0A378Q7M0_FAUOS</name>
<dbReference type="KEGG" id="mos:AXE82_06455"/>
<protein>
    <submittedName>
        <fullName evidence="1">Protein of uncharacterized function, DUF393</fullName>
    </submittedName>
</protein>
<dbReference type="PANTHER" id="PTHR34290">
    <property type="entry name" value="SI:CH73-390P7.2"/>
    <property type="match status" value="1"/>
</dbReference>
<evidence type="ECO:0000313" key="1">
    <source>
        <dbReference type="EMBL" id="STY96414.1"/>
    </source>
</evidence>
<sequence>MITMYYDDTCPVCRTEALHMAEKKPDAIRIVPIDDARDELAKFGISEDEAMSYLCVQDKQGNMQKGMDAVRLLYKTAQLPFANVFEWPVVKQASDMIYPIFARHRNRVPNWMTQLAYGKVAEDCKDGMCRTRGK</sequence>
<dbReference type="AlphaFoldDB" id="A0A378Q7M0"/>